<dbReference type="Gene3D" id="1.10.260.40">
    <property type="entry name" value="lambda repressor-like DNA-binding domains"/>
    <property type="match status" value="1"/>
</dbReference>
<name>A0ABT7YRK6_9ACTN</name>
<comment type="caution">
    <text evidence="2">The sequence shown here is derived from an EMBL/GenBank/DDBJ whole genome shotgun (WGS) entry which is preliminary data.</text>
</comment>
<evidence type="ECO:0000313" key="4">
    <source>
        <dbReference type="Proteomes" id="UP001171902"/>
    </source>
</evidence>
<protein>
    <submittedName>
        <fullName evidence="2">Helix-turn-helix transcriptional regulator</fullName>
    </submittedName>
</protein>
<organism evidence="2 4">
    <name type="scientific">Glycomyces tritici</name>
    <dbReference type="NCBI Taxonomy" id="2665176"/>
    <lineage>
        <taxon>Bacteria</taxon>
        <taxon>Bacillati</taxon>
        <taxon>Actinomycetota</taxon>
        <taxon>Actinomycetes</taxon>
        <taxon>Glycomycetales</taxon>
        <taxon>Glycomycetaceae</taxon>
        <taxon>Glycomyces</taxon>
    </lineage>
</organism>
<dbReference type="InterPro" id="IPR010982">
    <property type="entry name" value="Lambda_DNA-bd_dom_sf"/>
</dbReference>
<dbReference type="EMBL" id="JAUEMJ010000004">
    <property type="protein sequence ID" value="MDN3240888.1"/>
    <property type="molecule type" value="Genomic_DNA"/>
</dbReference>
<dbReference type="SUPFAM" id="SSF47413">
    <property type="entry name" value="lambda repressor-like DNA-binding domains"/>
    <property type="match status" value="1"/>
</dbReference>
<dbReference type="Proteomes" id="UP001171902">
    <property type="component" value="Unassembled WGS sequence"/>
</dbReference>
<dbReference type="RefSeq" id="WP_289957812.1">
    <property type="nucleotide sequence ID" value="NZ_JAUEMJ010000004.1"/>
</dbReference>
<proteinExistence type="predicted"/>
<gene>
    <name evidence="2" type="ORF">QWI33_14225</name>
    <name evidence="3" type="ORF">QWI33_24520</name>
</gene>
<dbReference type="CDD" id="cd00093">
    <property type="entry name" value="HTH_XRE"/>
    <property type="match status" value="1"/>
</dbReference>
<evidence type="ECO:0000259" key="1">
    <source>
        <dbReference type="PROSITE" id="PS50943"/>
    </source>
</evidence>
<evidence type="ECO:0000313" key="3">
    <source>
        <dbReference type="EMBL" id="MDN3242909.1"/>
    </source>
</evidence>
<dbReference type="EMBL" id="JAUEMJ010000010">
    <property type="protein sequence ID" value="MDN3242909.1"/>
    <property type="molecule type" value="Genomic_DNA"/>
</dbReference>
<dbReference type="InterPro" id="IPR001387">
    <property type="entry name" value="Cro/C1-type_HTH"/>
</dbReference>
<dbReference type="Pfam" id="PF13560">
    <property type="entry name" value="HTH_31"/>
    <property type="match status" value="1"/>
</dbReference>
<keyword evidence="4" id="KW-1185">Reference proteome</keyword>
<dbReference type="SMART" id="SM00530">
    <property type="entry name" value="HTH_XRE"/>
    <property type="match status" value="1"/>
</dbReference>
<dbReference type="PROSITE" id="PS50943">
    <property type="entry name" value="HTH_CROC1"/>
    <property type="match status" value="1"/>
</dbReference>
<reference evidence="2" key="1">
    <citation type="submission" date="2023-06" db="EMBL/GenBank/DDBJ databases">
        <title>Gycomyces niveus sp.nov., a novel actinomycete isolated from soil in Shouguang.</title>
        <authorList>
            <person name="Yang X."/>
            <person name="Zhao J."/>
        </authorList>
    </citation>
    <scope>NUCLEOTIDE SEQUENCE</scope>
    <source>
        <strain evidence="2">NEAU C2</strain>
    </source>
</reference>
<sequence>MPKPLKTLEPWRSVDHWVGAELRHRRTAAELDQPELAARATVSTSLISKLELGQRSLQLDIAKKLDEVLHSDGFFVRAMPLVEGQRDKATAELDNPLNAGPLLGKHAGLRGMLGQADQSMTEEPEVNRREFLASTGAWAALLATGTTRMPGLANLIAVVLDTAPTYSGDLATLDALEGGFALAKREYQACKYREVLERLPGLVQQLHLAEGETTDADRLAALRANAYQVVAGVMLKHSEQTLATLAADRSMTSANLLGDPIAVASSARAVTHVLLRTGYADVAADFAAKQASLLESEARTPVNLSVQGALLLRGAVAAADAGRRAKSSELLDAADVASAQLDDADNLRGTGFNRVNVSLHRVRIAIALGDAGRAIEIARDIDMTSINLVERQVSLAIDVARAFALWGRYERAMDTLYYAEATAPQEVRVRKGVSELLTTIEGAAPPSIRSHAREFAKKLATV</sequence>
<feature type="domain" description="HTH cro/C1-type" evidence="1">
    <location>
        <begin position="22"/>
        <end position="74"/>
    </location>
</feature>
<evidence type="ECO:0000313" key="2">
    <source>
        <dbReference type="EMBL" id="MDN3240888.1"/>
    </source>
</evidence>
<accession>A0ABT7YRK6</accession>